<reference evidence="2 3" key="1">
    <citation type="journal article" date="2018" name="New Phytol.">
        <title>Phylogenomics of Endogonaceae and evolution of mycorrhizas within Mucoromycota.</title>
        <authorList>
            <person name="Chang Y."/>
            <person name="Desiro A."/>
            <person name="Na H."/>
            <person name="Sandor L."/>
            <person name="Lipzen A."/>
            <person name="Clum A."/>
            <person name="Barry K."/>
            <person name="Grigoriev I.V."/>
            <person name="Martin F.M."/>
            <person name="Stajich J.E."/>
            <person name="Smith M.E."/>
            <person name="Bonito G."/>
            <person name="Spatafora J.W."/>
        </authorList>
    </citation>
    <scope>NUCLEOTIDE SEQUENCE [LARGE SCALE GENOMIC DNA]</scope>
    <source>
        <strain evidence="2 3">GMNB39</strain>
    </source>
</reference>
<feature type="region of interest" description="Disordered" evidence="1">
    <location>
        <begin position="100"/>
        <end position="122"/>
    </location>
</feature>
<organism evidence="2 3">
    <name type="scientific">Jimgerdemannia flammicorona</name>
    <dbReference type="NCBI Taxonomy" id="994334"/>
    <lineage>
        <taxon>Eukaryota</taxon>
        <taxon>Fungi</taxon>
        <taxon>Fungi incertae sedis</taxon>
        <taxon>Mucoromycota</taxon>
        <taxon>Mucoromycotina</taxon>
        <taxon>Endogonomycetes</taxon>
        <taxon>Endogonales</taxon>
        <taxon>Endogonaceae</taxon>
        <taxon>Jimgerdemannia</taxon>
    </lineage>
</organism>
<dbReference type="EMBL" id="RBNI01006397">
    <property type="protein sequence ID" value="RUP46050.1"/>
    <property type="molecule type" value="Genomic_DNA"/>
</dbReference>
<dbReference type="AlphaFoldDB" id="A0A433D5E2"/>
<comment type="caution">
    <text evidence="2">The sequence shown here is derived from an EMBL/GenBank/DDBJ whole genome shotgun (WGS) entry which is preliminary data.</text>
</comment>
<accession>A0A433D5E2</accession>
<dbReference type="Proteomes" id="UP000268093">
    <property type="component" value="Unassembled WGS sequence"/>
</dbReference>
<evidence type="ECO:0000313" key="2">
    <source>
        <dbReference type="EMBL" id="RUP46050.1"/>
    </source>
</evidence>
<protein>
    <submittedName>
        <fullName evidence="2">Uncharacterized protein</fullName>
    </submittedName>
</protein>
<name>A0A433D5E2_9FUNG</name>
<sequence>MTSSAPFVFSVPSSVPSAPSVEEMDLMDRSESYPMDSDCAANHGLHGLPRDQCLQRLNEFAPHPPFSSNSPLLLAAWLLHLFSVHDVLLHRISEPSCRRAESNKRTAEGNNQGAWENSRAVSHRPRATSILRKELVTGSKIYIEREKMRRRRAWTCCSNELGPKAPLTLLE</sequence>
<gene>
    <name evidence="2" type="ORF">BC936DRAFT_147413</name>
</gene>
<evidence type="ECO:0000313" key="3">
    <source>
        <dbReference type="Proteomes" id="UP000268093"/>
    </source>
</evidence>
<keyword evidence="3" id="KW-1185">Reference proteome</keyword>
<proteinExistence type="predicted"/>
<evidence type="ECO:0000256" key="1">
    <source>
        <dbReference type="SAM" id="MobiDB-lite"/>
    </source>
</evidence>